<keyword evidence="1" id="KW-1133">Transmembrane helix</keyword>
<dbReference type="AlphaFoldDB" id="A0A1W1DQR9"/>
<evidence type="ECO:0008006" key="4">
    <source>
        <dbReference type="Google" id="ProtNLM"/>
    </source>
</evidence>
<accession>A0A1W1DQR9</accession>
<reference evidence="3" key="1">
    <citation type="submission" date="2016-10" db="EMBL/GenBank/DDBJ databases">
        <authorList>
            <person name="de Groot N.N."/>
        </authorList>
    </citation>
    <scope>NUCLEOTIDE SEQUENCE</scope>
</reference>
<sequence length="218" mass="24521">MLRSIEKNFFKIVQRLGLLFAILSFAAVVILGITSYQKINIEATDQIDTPVIHFADYQNPISAQEVEITTDLKENDAFNQEFDAQVADIVAALDTLPDTSIDKTDLAQKVKILVKIKSNDYPKNLQLTYAKSLAKLTKQMVNVGGEKTNVDEFIRWHDQEFVKQVNAQTQNNFLRMGSLKAEKATGFAMLAAAAAALGIFIMFVMMLVMLRIERNTRQ</sequence>
<gene>
    <name evidence="2" type="ORF">MNB_SUP05-6-798</name>
    <name evidence="3" type="ORF">MNB_SUP05-9-127</name>
</gene>
<feature type="transmembrane region" description="Helical" evidence="1">
    <location>
        <begin position="12"/>
        <end position="33"/>
    </location>
</feature>
<evidence type="ECO:0000256" key="1">
    <source>
        <dbReference type="SAM" id="Phobius"/>
    </source>
</evidence>
<protein>
    <recommendedName>
        <fullName evidence="4">Chemotaxis methyl-accepting receptor HlyB-like 4HB MCP domain-containing protein</fullName>
    </recommendedName>
</protein>
<keyword evidence="1" id="KW-0472">Membrane</keyword>
<feature type="transmembrane region" description="Helical" evidence="1">
    <location>
        <begin position="187"/>
        <end position="210"/>
    </location>
</feature>
<keyword evidence="1" id="KW-0812">Transmembrane</keyword>
<dbReference type="EMBL" id="FPHV01000058">
    <property type="protein sequence ID" value="SFV81316.1"/>
    <property type="molecule type" value="Genomic_DNA"/>
</dbReference>
<evidence type="ECO:0000313" key="3">
    <source>
        <dbReference type="EMBL" id="SFV83971.1"/>
    </source>
</evidence>
<name>A0A1W1DQR9_9ZZZZ</name>
<evidence type="ECO:0000313" key="2">
    <source>
        <dbReference type="EMBL" id="SFV81316.1"/>
    </source>
</evidence>
<organism evidence="3">
    <name type="scientific">hydrothermal vent metagenome</name>
    <dbReference type="NCBI Taxonomy" id="652676"/>
    <lineage>
        <taxon>unclassified sequences</taxon>
        <taxon>metagenomes</taxon>
        <taxon>ecological metagenomes</taxon>
    </lineage>
</organism>
<dbReference type="EMBL" id="FPHX01000034">
    <property type="protein sequence ID" value="SFV83971.1"/>
    <property type="molecule type" value="Genomic_DNA"/>
</dbReference>
<proteinExistence type="predicted"/>